<evidence type="ECO:0000313" key="3">
    <source>
        <dbReference type="Proteomes" id="UP000815846"/>
    </source>
</evidence>
<dbReference type="RefSeq" id="WP_101342797.1">
    <property type="nucleotide sequence ID" value="NZ_PJAI02000007.1"/>
</dbReference>
<dbReference type="InterPro" id="IPR011322">
    <property type="entry name" value="N-reg_PII-like_a/b"/>
</dbReference>
<dbReference type="InterPro" id="IPR004323">
    <property type="entry name" value="Ion_tolerance_CutA"/>
</dbReference>
<dbReference type="Pfam" id="PF03091">
    <property type="entry name" value="CutA1"/>
    <property type="match status" value="1"/>
</dbReference>
<accession>A0ABY3MXA6</accession>
<dbReference type="Gene3D" id="3.30.70.120">
    <property type="match status" value="1"/>
</dbReference>
<reference evidence="2 3" key="1">
    <citation type="submission" date="2019-08" db="EMBL/GenBank/DDBJ databases">
        <title>Microbe sample from Colwellia echini.</title>
        <authorList>
            <person name="Christiansen L."/>
            <person name="Pathiraja D."/>
            <person name="Schultz-Johansen M."/>
            <person name="Choi I.-G."/>
            <person name="Stougaard P."/>
        </authorList>
    </citation>
    <scope>NUCLEOTIDE SEQUENCE [LARGE SCALE GENOMIC DNA]</scope>
    <source>
        <strain evidence="2 3">A3</strain>
    </source>
</reference>
<comment type="similarity">
    <text evidence="1">Belongs to the CutA family.</text>
</comment>
<evidence type="ECO:0000313" key="2">
    <source>
        <dbReference type="EMBL" id="TYK65835.1"/>
    </source>
</evidence>
<sequence>MYQLVLTTCPSEDIAKHIATILVTEKLAACVNIIPNITSVYSWQDELHCDNEVQLLIKTNEKAFAKLNERINQLHPYDVAEVIALNIQQGDEHYLNWITNSLK</sequence>
<keyword evidence="3" id="KW-1185">Reference proteome</keyword>
<dbReference type="Proteomes" id="UP000815846">
    <property type="component" value="Unassembled WGS sequence"/>
</dbReference>
<dbReference type="EMBL" id="PJAI02000007">
    <property type="protein sequence ID" value="TYK65835.1"/>
    <property type="molecule type" value="Genomic_DNA"/>
</dbReference>
<protein>
    <submittedName>
        <fullName evidence="2">Divalent-cation tolerance protein CutA</fullName>
    </submittedName>
</protein>
<dbReference type="PANTHER" id="PTHR23419">
    <property type="entry name" value="DIVALENT CATION TOLERANCE CUTA-RELATED"/>
    <property type="match status" value="1"/>
</dbReference>
<name>A0ABY3MXA6_9GAMM</name>
<dbReference type="PANTHER" id="PTHR23419:SF8">
    <property type="entry name" value="FI09726P"/>
    <property type="match status" value="1"/>
</dbReference>
<dbReference type="InterPro" id="IPR015867">
    <property type="entry name" value="N-reg_PII/ATP_PRibTrfase_C"/>
</dbReference>
<evidence type="ECO:0000256" key="1">
    <source>
        <dbReference type="ARBA" id="ARBA00010169"/>
    </source>
</evidence>
<dbReference type="SUPFAM" id="SSF54913">
    <property type="entry name" value="GlnB-like"/>
    <property type="match status" value="1"/>
</dbReference>
<proteinExistence type="inferred from homology"/>
<organism evidence="2 3">
    <name type="scientific">Colwellia echini</name>
    <dbReference type="NCBI Taxonomy" id="1982103"/>
    <lineage>
        <taxon>Bacteria</taxon>
        <taxon>Pseudomonadati</taxon>
        <taxon>Pseudomonadota</taxon>
        <taxon>Gammaproteobacteria</taxon>
        <taxon>Alteromonadales</taxon>
        <taxon>Colwelliaceae</taxon>
        <taxon>Colwellia</taxon>
    </lineage>
</organism>
<gene>
    <name evidence="2" type="ORF">CWS31_007740</name>
</gene>
<comment type="caution">
    <text evidence="2">The sequence shown here is derived from an EMBL/GenBank/DDBJ whole genome shotgun (WGS) entry which is preliminary data.</text>
</comment>